<keyword evidence="3" id="KW-1185">Reference proteome</keyword>
<dbReference type="OMA" id="DILWIMV"/>
<feature type="compositionally biased region" description="Basic residues" evidence="1">
    <location>
        <begin position="605"/>
        <end position="614"/>
    </location>
</feature>
<feature type="region of interest" description="Disordered" evidence="1">
    <location>
        <begin position="592"/>
        <end position="614"/>
    </location>
</feature>
<accession>B8C583</accession>
<dbReference type="eggNOG" id="ENOG502R77T">
    <property type="taxonomic scope" value="Eukaryota"/>
</dbReference>
<dbReference type="GeneID" id="7451154"/>
<dbReference type="HOGENOM" id="CLU_445180_0_0_1"/>
<evidence type="ECO:0000313" key="2">
    <source>
        <dbReference type="EMBL" id="EED91074.1"/>
    </source>
</evidence>
<dbReference type="SUPFAM" id="SSF52540">
    <property type="entry name" value="P-loop containing nucleoside triphosphate hydrolases"/>
    <property type="match status" value="1"/>
</dbReference>
<proteinExistence type="predicted"/>
<organism evidence="2 3">
    <name type="scientific">Thalassiosira pseudonana</name>
    <name type="common">Marine diatom</name>
    <name type="synonym">Cyclotella nana</name>
    <dbReference type="NCBI Taxonomy" id="35128"/>
    <lineage>
        <taxon>Eukaryota</taxon>
        <taxon>Sar</taxon>
        <taxon>Stramenopiles</taxon>
        <taxon>Ochrophyta</taxon>
        <taxon>Bacillariophyta</taxon>
        <taxon>Coscinodiscophyceae</taxon>
        <taxon>Thalassiosirophycidae</taxon>
        <taxon>Thalassiosirales</taxon>
        <taxon>Thalassiosiraceae</taxon>
        <taxon>Thalassiosira</taxon>
    </lineage>
</organism>
<name>B8C583_THAPS</name>
<dbReference type="PaxDb" id="35128-Thaps23000"/>
<sequence>MKVIIKKQGLAGLLFIIGALHLLIVQRSTKPNLQSQIALVQNEFLDKAPTKIVILGERTSGVSYATQVLQNAFGKAASSHRHIFRHELLDHSELNEISGRTDILWIMVVRSPCEWAEAMIHLQKERCIENNLLLNKQLAPSACDELLPEEYYSTSWDDWMETDDFSGDVIVASKSNQPSKYRDMFEMRLQKLVLMKQIMQVIPRHVKILRLHEFERNPDVFVTDLVKEYKLKLTRKYKPYPASDKVHSTLCLDNVKWKEAQARIDWKVEGYFGFHSLDCHLCHGDQNDDPSKKDDISSPSIIYLLGERNSGTTFVSNTLAEAFDPPNTIGSSAEKFSSDIPVLLHKHMFRHDLLNATELAEIKERPDILWVMVVRPPCDWAEGMYRKPYHLCPPNDPKKCGPDADPNEKVWMNQNTMIGVPLGEFFASMEWKDWAESVPFMRSVKEDNKQNKAEVSISKPSPHNYTYPNVFALRSRKLQIMQQVIHAMPRNVKLVRLKEVESDPERFIQDLAKEFNMKIKDDYKVQQPSKVAHSTVCLTTPEWEASQRFVDWELDGQFGFSPFDCRRCYGYEKSKRLYDRIQDSKKVKAILKDDATGDNNDGMRAKTKKAKPGS</sequence>
<dbReference type="AlphaFoldDB" id="B8C583"/>
<dbReference type="Proteomes" id="UP000001449">
    <property type="component" value="Chromosome 6"/>
</dbReference>
<evidence type="ECO:0000313" key="3">
    <source>
        <dbReference type="Proteomes" id="UP000001449"/>
    </source>
</evidence>
<dbReference type="InParanoid" id="B8C583"/>
<dbReference type="InterPro" id="IPR027417">
    <property type="entry name" value="P-loop_NTPase"/>
</dbReference>
<protein>
    <submittedName>
        <fullName evidence="2">Uncharacterized protein</fullName>
    </submittedName>
</protein>
<dbReference type="RefSeq" id="XP_002290967.1">
    <property type="nucleotide sequence ID" value="XM_002290931.1"/>
</dbReference>
<gene>
    <name evidence="2" type="ORF">THAPSDRAFT_23000</name>
</gene>
<reference evidence="2 3" key="1">
    <citation type="journal article" date="2004" name="Science">
        <title>The genome of the diatom Thalassiosira pseudonana: ecology, evolution, and metabolism.</title>
        <authorList>
            <person name="Armbrust E.V."/>
            <person name="Berges J.A."/>
            <person name="Bowler C."/>
            <person name="Green B.R."/>
            <person name="Martinez D."/>
            <person name="Putnam N.H."/>
            <person name="Zhou S."/>
            <person name="Allen A.E."/>
            <person name="Apt K.E."/>
            <person name="Bechner M."/>
            <person name="Brzezinski M.A."/>
            <person name="Chaal B.K."/>
            <person name="Chiovitti A."/>
            <person name="Davis A.K."/>
            <person name="Demarest M.S."/>
            <person name="Detter J.C."/>
            <person name="Glavina T."/>
            <person name="Goodstein D."/>
            <person name="Hadi M.Z."/>
            <person name="Hellsten U."/>
            <person name="Hildebrand M."/>
            <person name="Jenkins B.D."/>
            <person name="Jurka J."/>
            <person name="Kapitonov V.V."/>
            <person name="Kroger N."/>
            <person name="Lau W.W."/>
            <person name="Lane T.W."/>
            <person name="Larimer F.W."/>
            <person name="Lippmeier J.C."/>
            <person name="Lucas S."/>
            <person name="Medina M."/>
            <person name="Montsant A."/>
            <person name="Obornik M."/>
            <person name="Parker M.S."/>
            <person name="Palenik B."/>
            <person name="Pazour G.J."/>
            <person name="Richardson P.M."/>
            <person name="Rynearson T.A."/>
            <person name="Saito M.A."/>
            <person name="Schwartz D.C."/>
            <person name="Thamatrakoln K."/>
            <person name="Valentin K."/>
            <person name="Vardi A."/>
            <person name="Wilkerson F.P."/>
            <person name="Rokhsar D.S."/>
        </authorList>
    </citation>
    <scope>NUCLEOTIDE SEQUENCE [LARGE SCALE GENOMIC DNA]</scope>
    <source>
        <strain evidence="2 3">CCMP1335</strain>
    </source>
</reference>
<reference evidence="2 3" key="2">
    <citation type="journal article" date="2008" name="Nature">
        <title>The Phaeodactylum genome reveals the evolutionary history of diatom genomes.</title>
        <authorList>
            <person name="Bowler C."/>
            <person name="Allen A.E."/>
            <person name="Badger J.H."/>
            <person name="Grimwood J."/>
            <person name="Jabbari K."/>
            <person name="Kuo A."/>
            <person name="Maheswari U."/>
            <person name="Martens C."/>
            <person name="Maumus F."/>
            <person name="Otillar R.P."/>
            <person name="Rayko E."/>
            <person name="Salamov A."/>
            <person name="Vandepoele K."/>
            <person name="Beszteri B."/>
            <person name="Gruber A."/>
            <person name="Heijde M."/>
            <person name="Katinka M."/>
            <person name="Mock T."/>
            <person name="Valentin K."/>
            <person name="Verret F."/>
            <person name="Berges J.A."/>
            <person name="Brownlee C."/>
            <person name="Cadoret J.P."/>
            <person name="Chiovitti A."/>
            <person name="Choi C.J."/>
            <person name="Coesel S."/>
            <person name="De Martino A."/>
            <person name="Detter J.C."/>
            <person name="Durkin C."/>
            <person name="Falciatore A."/>
            <person name="Fournet J."/>
            <person name="Haruta M."/>
            <person name="Huysman M.J."/>
            <person name="Jenkins B.D."/>
            <person name="Jiroutova K."/>
            <person name="Jorgensen R.E."/>
            <person name="Joubert Y."/>
            <person name="Kaplan A."/>
            <person name="Kroger N."/>
            <person name="Kroth P.G."/>
            <person name="La Roche J."/>
            <person name="Lindquist E."/>
            <person name="Lommer M."/>
            <person name="Martin-Jezequel V."/>
            <person name="Lopez P.J."/>
            <person name="Lucas S."/>
            <person name="Mangogna M."/>
            <person name="McGinnis K."/>
            <person name="Medlin L.K."/>
            <person name="Montsant A."/>
            <person name="Oudot-Le Secq M.P."/>
            <person name="Napoli C."/>
            <person name="Obornik M."/>
            <person name="Parker M.S."/>
            <person name="Petit J.L."/>
            <person name="Porcel B.M."/>
            <person name="Poulsen N."/>
            <person name="Robison M."/>
            <person name="Rychlewski L."/>
            <person name="Rynearson T.A."/>
            <person name="Schmutz J."/>
            <person name="Shapiro H."/>
            <person name="Siaut M."/>
            <person name="Stanley M."/>
            <person name="Sussman M.R."/>
            <person name="Taylor A.R."/>
            <person name="Vardi A."/>
            <person name="von Dassow P."/>
            <person name="Vyverman W."/>
            <person name="Willis A."/>
            <person name="Wyrwicz L.S."/>
            <person name="Rokhsar D.S."/>
            <person name="Weissenbach J."/>
            <person name="Armbrust E.V."/>
            <person name="Green B.R."/>
            <person name="Van de Peer Y."/>
            <person name="Grigoriev I.V."/>
        </authorList>
    </citation>
    <scope>NUCLEOTIDE SEQUENCE [LARGE SCALE GENOMIC DNA]</scope>
    <source>
        <strain evidence="2 3">CCMP1335</strain>
    </source>
</reference>
<evidence type="ECO:0000256" key="1">
    <source>
        <dbReference type="SAM" id="MobiDB-lite"/>
    </source>
</evidence>
<dbReference type="KEGG" id="tps:THAPSDRAFT_23000"/>
<dbReference type="EMBL" id="CM000643">
    <property type="protein sequence ID" value="EED91074.1"/>
    <property type="molecule type" value="Genomic_DNA"/>
</dbReference>